<dbReference type="Proteomes" id="UP000189627">
    <property type="component" value="Chromosome 2"/>
</dbReference>
<sequence>MAGAPALAAVYQNCYSALRKDSTLTVLEQGVVLFVLAAASGCNYDVVTYGGAGNAVSSTFRKITAAIRAGKPLTDARLRVLVSFTRAMFIHRGRPSDYEVKTFLNAGYREENIQDIILAIATNTLSAYTNHVFHAQGDASAREANWVAVT</sequence>
<evidence type="ECO:0000313" key="2">
    <source>
        <dbReference type="Proteomes" id="UP000189627"/>
    </source>
</evidence>
<protein>
    <recommendedName>
        <fullName evidence="3">Carboxymuconolactone decarboxylase-like domain-containing protein</fullName>
    </recommendedName>
</protein>
<evidence type="ECO:0000313" key="1">
    <source>
        <dbReference type="EMBL" id="AQV96415.1"/>
    </source>
</evidence>
<evidence type="ECO:0008006" key="3">
    <source>
        <dbReference type="Google" id="ProtNLM"/>
    </source>
</evidence>
<dbReference type="AlphaFoldDB" id="A0A1U9UW98"/>
<accession>A0A1U9UW98</accession>
<name>A0A1U9UW98_CUPNE</name>
<dbReference type="InterPro" id="IPR029032">
    <property type="entry name" value="AhpD-like"/>
</dbReference>
<dbReference type="PANTHER" id="PTHR35446">
    <property type="entry name" value="SI:CH211-175M2.5"/>
    <property type="match status" value="1"/>
</dbReference>
<reference evidence="2" key="1">
    <citation type="submission" date="2017-02" db="EMBL/GenBank/DDBJ databases">
        <title>Complete genome sequence of Cupriavidus necator strain NH9, a 3-chlorobenzoate degrader.</title>
        <authorList>
            <person name="Moriuchi R."/>
            <person name="Dohra H."/>
            <person name="Ogawa N."/>
        </authorList>
    </citation>
    <scope>NUCLEOTIDE SEQUENCE [LARGE SCALE GENOMIC DNA]</scope>
    <source>
        <strain evidence="2">NH9</strain>
    </source>
</reference>
<dbReference type="SUPFAM" id="SSF69118">
    <property type="entry name" value="AhpD-like"/>
    <property type="match status" value="1"/>
</dbReference>
<dbReference type="Gene3D" id="1.20.1290.10">
    <property type="entry name" value="AhpD-like"/>
    <property type="match status" value="1"/>
</dbReference>
<dbReference type="PANTHER" id="PTHR35446:SF3">
    <property type="entry name" value="CMD DOMAIN-CONTAINING PROTEIN"/>
    <property type="match status" value="1"/>
</dbReference>
<organism evidence="1 2">
    <name type="scientific">Cupriavidus necator</name>
    <name type="common">Alcaligenes eutrophus</name>
    <name type="synonym">Ralstonia eutropha</name>
    <dbReference type="NCBI Taxonomy" id="106590"/>
    <lineage>
        <taxon>Bacteria</taxon>
        <taxon>Pseudomonadati</taxon>
        <taxon>Pseudomonadota</taxon>
        <taxon>Betaproteobacteria</taxon>
        <taxon>Burkholderiales</taxon>
        <taxon>Burkholderiaceae</taxon>
        <taxon>Cupriavidus</taxon>
    </lineage>
</organism>
<proteinExistence type="predicted"/>
<gene>
    <name evidence="1" type="ORF">BJN34_21335</name>
</gene>
<dbReference type="EMBL" id="CP017758">
    <property type="protein sequence ID" value="AQV96415.1"/>
    <property type="molecule type" value="Genomic_DNA"/>
</dbReference>
<dbReference type="KEGG" id="cuh:BJN34_21335"/>